<keyword evidence="7" id="KW-0472">Membrane</keyword>
<evidence type="ECO:0000313" key="12">
    <source>
        <dbReference type="Proteomes" id="UP001371305"/>
    </source>
</evidence>
<dbReference type="CDD" id="cd11304">
    <property type="entry name" value="Cadherin_repeat"/>
    <property type="match status" value="5"/>
</dbReference>
<protein>
    <submittedName>
        <fullName evidence="11">Cadherin domain-containing protein</fullName>
    </submittedName>
</protein>
<dbReference type="SMART" id="SM00758">
    <property type="entry name" value="PA14"/>
    <property type="match status" value="2"/>
</dbReference>
<keyword evidence="4" id="KW-0106">Calcium</keyword>
<keyword evidence="6" id="KW-1133">Transmembrane helix</keyword>
<dbReference type="InterPro" id="IPR011658">
    <property type="entry name" value="PA14_dom"/>
</dbReference>
<gene>
    <name evidence="11" type="ORF">WKV53_16280</name>
</gene>
<proteinExistence type="predicted"/>
<evidence type="ECO:0000256" key="7">
    <source>
        <dbReference type="ARBA" id="ARBA00023136"/>
    </source>
</evidence>
<evidence type="ECO:0000259" key="10">
    <source>
        <dbReference type="PROSITE" id="PS51820"/>
    </source>
</evidence>
<dbReference type="SUPFAM" id="SSF55486">
    <property type="entry name" value="Metalloproteases ('zincins'), catalytic domain"/>
    <property type="match status" value="1"/>
</dbReference>
<keyword evidence="5" id="KW-0130">Cell adhesion</keyword>
<dbReference type="Gene3D" id="2.60.40.60">
    <property type="entry name" value="Cadherins"/>
    <property type="match status" value="4"/>
</dbReference>
<dbReference type="PANTHER" id="PTHR24025:SF23">
    <property type="entry name" value="NEURAL-CADHERIN"/>
    <property type="match status" value="1"/>
</dbReference>
<dbReference type="InterPro" id="IPR006644">
    <property type="entry name" value="Cadg"/>
</dbReference>
<dbReference type="SMART" id="SM00736">
    <property type="entry name" value="CADG"/>
    <property type="match status" value="4"/>
</dbReference>
<feature type="domain" description="PA14" evidence="10">
    <location>
        <begin position="735"/>
        <end position="891"/>
    </location>
</feature>
<dbReference type="Gene3D" id="2.60.120.380">
    <property type="match status" value="1"/>
</dbReference>
<dbReference type="Pfam" id="PF07691">
    <property type="entry name" value="PA14"/>
    <property type="match status" value="2"/>
</dbReference>
<dbReference type="SUPFAM" id="SSF49899">
    <property type="entry name" value="Concanavalin A-like lectins/glucanases"/>
    <property type="match status" value="1"/>
</dbReference>
<dbReference type="Gene3D" id="2.60.40.10">
    <property type="entry name" value="Immunoglobulins"/>
    <property type="match status" value="4"/>
</dbReference>
<evidence type="ECO:0000256" key="6">
    <source>
        <dbReference type="ARBA" id="ARBA00022989"/>
    </source>
</evidence>
<evidence type="ECO:0000256" key="4">
    <source>
        <dbReference type="ARBA" id="ARBA00022837"/>
    </source>
</evidence>
<dbReference type="InterPro" id="IPR015919">
    <property type="entry name" value="Cadherin-like_sf"/>
</dbReference>
<organism evidence="11 12">
    <name type="scientific">Luteolibacter soli</name>
    <dbReference type="NCBI Taxonomy" id="3135280"/>
    <lineage>
        <taxon>Bacteria</taxon>
        <taxon>Pseudomonadati</taxon>
        <taxon>Verrucomicrobiota</taxon>
        <taxon>Verrucomicrobiia</taxon>
        <taxon>Verrucomicrobiales</taxon>
        <taxon>Verrucomicrobiaceae</taxon>
        <taxon>Luteolibacter</taxon>
    </lineage>
</organism>
<feature type="domain" description="Cadherin" evidence="9">
    <location>
        <begin position="1173"/>
        <end position="1277"/>
    </location>
</feature>
<dbReference type="SUPFAM" id="SSF56988">
    <property type="entry name" value="Anthrax protective antigen"/>
    <property type="match status" value="2"/>
</dbReference>
<feature type="domain" description="Cadherin" evidence="9">
    <location>
        <begin position="1352"/>
        <end position="1469"/>
    </location>
</feature>
<evidence type="ECO:0000256" key="8">
    <source>
        <dbReference type="SAM" id="MobiDB-lite"/>
    </source>
</evidence>
<dbReference type="InterPro" id="IPR002126">
    <property type="entry name" value="Cadherin-like_dom"/>
</dbReference>
<sequence>MRSPSLAASLLLSLLAISLWWSHRPPEGPRAPEAAMVVQSPDTGQLPSPSTKAADRPLPEKREARSAKLSSDVLTRAVDGKRFHLELPDGREAIGDVSQVRRDVGGNVSLVEGVITAPQAGRYFFQHADFEGVAGELVGHILFEGSPWGWKVEPSGVGRAPLLVETHEDRILCVNYAVAPVGEVEEAPQAHPTNIPIPSYQTIIPLQSLPGATGVIYLDFDGEKGPFPGWGDFDAAPPLVNNNQIFEVWKRVVEDYQGFNLNITTDRAVFDSADEGNRQHVVVSPTTTAAPTAGGVAYVGSYNWPGDTVCWAFYSTGKTSAEVISHEVGHTLNLSHDGRISPSEGYYAGHGNGVTGWAPIMGVGYYENLTQWSKGEYTSANNTEDDLAIIVSNNDVDYREDDTGDTLVTARYLEIAANDSVSGEGIIERTGDVDAFRFTTTGGAVSLTLGPAAASPNLDILAELVEASTGTVVATSNPDLSITASISDTLDAGEYLLRIRGTGRGDPEVDGYSDYGSLGTYLISGSVAGGVKPERFTIVENSPAGTFVGTVPAREDHGLSPLLWSISGGDGSGLFSINPLTAELVVTSVLDFETLSTRWDDPATLELFVTATDTLNAALTETIRVVVTVADVNELSVMSDASVTMLEHTRPGTKLFTVAADDPDHFQFPVFSIVGGNGDGWFEIDAGTGELRVTGNIDVSSDITVPLVVRVTDQGTPPLVATTTVNVTVLNIAGGYQPGAVMRTYFEGIGGSAVSNLTTNSRFPNQPDSQELVEDFDGHGHGDSFGSTLRGYVIPPVTGSYRFWIAADESAQLRLSTTTSPSNATAIASVSESTDPYEWLDGGSQMSSPVTLVAGQAYYIEARHKDSSGDDHVSVAWSGPGMPKQLLRGLFVAPYEQNYAPVIPTVSFPVHDDAFAGQEVGTATVNDVNAGDSHGDFAIVDGNEAGIFAIDPVTGVLRVAAANLLDPGVQSMHVLTVSASDNASPPLSGTGTIIVAVLQPGEFAVTNLFQQVWTGIVGSSVTYLTSNLRYPYRPSSIRYLSGFESDANIGDSYGSRIRALVIPPASGSYTFYLSSDEDSRLLLGSGPQAAGAVQIASVTGYTAEDEWTKFASQKSAPVQLVEGEAYYIEVLHKENTGADHLQVGWTGPGIPSVTVIPAWALEPYDLNEAPVFGNGAASFSVMEGAPAGTVIGTLAATDPEGDSPLHAITASAVPGAFAIDVNTGVLTVANPAALNSPGVKAITVSAQDRGIGGIYPLKAGSIAVEITVISNNQPPAFVADPIALAATEDASFSDHLTASDPDAGDVITFTKIGGPEWLIVAPDGSLSGTPENDDVGPNEFVVQVADPENFSDQATLTISVANTNDAPSFVALPLTLDAATEDQPYLATVASFAGDPDAGDSLVFEKVSGPGWLTVAPDGSLSGTPSNEDTGEHSFVVRVTDLAQASAEATVMVFVVNTNDSPVISTPVVPSATQDAAYTASLAAFAADPDAGDSLVFSKVSGPGWLIIGTDGSLGGTPSNADVGDHDFVVQVTDGAGAFAQATASITVENVNDAPVFTIDPIVAAVGTEEVAYTGATIAGIAVDPDAGEAPAYSLVDGPPWLSVAPEGTLSGTPPAGSSGTNTFRVRATDPAGLFAEATLVIEIASALPLPWEESTIGSGPAGSSVALGDNLILTGQGSLAGRNDGLHFVWQTLDSDGTIIARLDSLESASPGALAGIMIRDTLATNSRHVFIGMTGGSGYRWIRRTGLNGNTSTSTSGTGAVPDAWLRLTRTGNTITASKSPDGVAWATVGSLTAALPPTCYFGLAVTGSSAEVENTATFSHVSVTP</sequence>
<keyword evidence="2" id="KW-0812">Transmembrane</keyword>
<comment type="caution">
    <text evidence="11">The sequence shown here is derived from an EMBL/GenBank/DDBJ whole genome shotgun (WGS) entry which is preliminary data.</text>
</comment>
<evidence type="ECO:0000256" key="2">
    <source>
        <dbReference type="ARBA" id="ARBA00022692"/>
    </source>
</evidence>
<dbReference type="PROSITE" id="PS50268">
    <property type="entry name" value="CADHERIN_2"/>
    <property type="match status" value="5"/>
</dbReference>
<dbReference type="Pfam" id="PF05345">
    <property type="entry name" value="He_PIG"/>
    <property type="match status" value="2"/>
</dbReference>
<accession>A0ABU9AZ99</accession>
<feature type="domain" description="Cadherin" evidence="9">
    <location>
        <begin position="637"/>
        <end position="740"/>
    </location>
</feature>
<evidence type="ECO:0000256" key="3">
    <source>
        <dbReference type="ARBA" id="ARBA00022737"/>
    </source>
</evidence>
<dbReference type="SMART" id="SM00112">
    <property type="entry name" value="CA"/>
    <property type="match status" value="7"/>
</dbReference>
<dbReference type="Gene3D" id="2.60.120.200">
    <property type="match status" value="1"/>
</dbReference>
<name>A0ABU9AZ99_9BACT</name>
<feature type="region of interest" description="Disordered" evidence="8">
    <location>
        <begin position="40"/>
        <end position="70"/>
    </location>
</feature>
<feature type="compositionally biased region" description="Polar residues" evidence="8">
    <location>
        <begin position="40"/>
        <end position="51"/>
    </location>
</feature>
<reference evidence="11 12" key="1">
    <citation type="submission" date="2024-04" db="EMBL/GenBank/DDBJ databases">
        <title>Luteolibacter sp. isolated from soil.</title>
        <authorList>
            <person name="An J."/>
        </authorList>
    </citation>
    <scope>NUCLEOTIDE SEQUENCE [LARGE SCALE GENOMIC DNA]</scope>
    <source>
        <strain evidence="11 12">Y139</strain>
    </source>
</reference>
<evidence type="ECO:0000259" key="9">
    <source>
        <dbReference type="PROSITE" id="PS50268"/>
    </source>
</evidence>
<dbReference type="InterPro" id="IPR013783">
    <property type="entry name" value="Ig-like_fold"/>
</dbReference>
<dbReference type="InterPro" id="IPR024079">
    <property type="entry name" value="MetalloPept_cat_dom_sf"/>
</dbReference>
<dbReference type="PRINTS" id="PR00205">
    <property type="entry name" value="CADHERIN"/>
</dbReference>
<evidence type="ECO:0000313" key="11">
    <source>
        <dbReference type="EMBL" id="MEK7952072.1"/>
    </source>
</evidence>
<dbReference type="PANTHER" id="PTHR24025">
    <property type="entry name" value="DESMOGLEIN FAMILY MEMBER"/>
    <property type="match status" value="1"/>
</dbReference>
<dbReference type="Pfam" id="PF17963">
    <property type="entry name" value="Big_9"/>
    <property type="match status" value="2"/>
</dbReference>
<dbReference type="InterPro" id="IPR037524">
    <property type="entry name" value="PA14/GLEYA"/>
</dbReference>
<dbReference type="Pfam" id="PF00028">
    <property type="entry name" value="Cadherin"/>
    <property type="match status" value="3"/>
</dbReference>
<dbReference type="SUPFAM" id="SSF49313">
    <property type="entry name" value="Cadherin-like"/>
    <property type="match status" value="8"/>
</dbReference>
<feature type="domain" description="Cadherin" evidence="9">
    <location>
        <begin position="902"/>
        <end position="1009"/>
    </location>
</feature>
<dbReference type="EMBL" id="JBBUKT010000006">
    <property type="protein sequence ID" value="MEK7952072.1"/>
    <property type="molecule type" value="Genomic_DNA"/>
</dbReference>
<dbReference type="Gene3D" id="2.60.120.1560">
    <property type="match status" value="2"/>
</dbReference>
<dbReference type="InterPro" id="IPR013320">
    <property type="entry name" value="ConA-like_dom_sf"/>
</dbReference>
<dbReference type="InterPro" id="IPR050971">
    <property type="entry name" value="Cadherin-domain_protein"/>
</dbReference>
<feature type="domain" description="Cadherin" evidence="9">
    <location>
        <begin position="530"/>
        <end position="653"/>
    </location>
</feature>
<feature type="domain" description="PA14" evidence="10">
    <location>
        <begin position="1003"/>
        <end position="1159"/>
    </location>
</feature>
<keyword evidence="12" id="KW-1185">Reference proteome</keyword>
<comment type="subcellular location">
    <subcellularLocation>
        <location evidence="1">Membrane</location>
    </subcellularLocation>
</comment>
<evidence type="ECO:0000256" key="1">
    <source>
        <dbReference type="ARBA" id="ARBA00004370"/>
    </source>
</evidence>
<dbReference type="RefSeq" id="WP_341405830.1">
    <property type="nucleotide sequence ID" value="NZ_JBBUKT010000006.1"/>
</dbReference>
<keyword evidence="3" id="KW-0677">Repeat</keyword>
<dbReference type="Proteomes" id="UP001371305">
    <property type="component" value="Unassembled WGS sequence"/>
</dbReference>
<feature type="compositionally biased region" description="Basic and acidic residues" evidence="8">
    <location>
        <begin position="53"/>
        <end position="66"/>
    </location>
</feature>
<dbReference type="Gene3D" id="3.40.390.10">
    <property type="entry name" value="Collagenase (Catalytic Domain)"/>
    <property type="match status" value="1"/>
</dbReference>
<dbReference type="PROSITE" id="PS51820">
    <property type="entry name" value="PA14"/>
    <property type="match status" value="2"/>
</dbReference>
<evidence type="ECO:0000256" key="5">
    <source>
        <dbReference type="ARBA" id="ARBA00022889"/>
    </source>
</evidence>